<dbReference type="Gene3D" id="3.40.50.720">
    <property type="entry name" value="NAD(P)-binding Rossmann-like Domain"/>
    <property type="match status" value="1"/>
</dbReference>
<dbReference type="Pfam" id="PF00107">
    <property type="entry name" value="ADH_zinc_N"/>
    <property type="match status" value="1"/>
</dbReference>
<dbReference type="Gene3D" id="3.90.180.10">
    <property type="entry name" value="Medium-chain alcohol dehydrogenases, catalytic domain"/>
    <property type="match status" value="1"/>
</dbReference>
<dbReference type="InterPro" id="IPR051603">
    <property type="entry name" value="Zinc-ADH_QOR/CCCR"/>
</dbReference>
<evidence type="ECO:0000256" key="1">
    <source>
        <dbReference type="ARBA" id="ARBA00022857"/>
    </source>
</evidence>
<evidence type="ECO:0000259" key="2">
    <source>
        <dbReference type="SMART" id="SM00829"/>
    </source>
</evidence>
<dbReference type="InterPro" id="IPR013154">
    <property type="entry name" value="ADH-like_N"/>
</dbReference>
<dbReference type="InterPro" id="IPR011032">
    <property type="entry name" value="GroES-like_sf"/>
</dbReference>
<dbReference type="InterPro" id="IPR020843">
    <property type="entry name" value="ER"/>
</dbReference>
<dbReference type="Pfam" id="PF08240">
    <property type="entry name" value="ADH_N"/>
    <property type="match status" value="1"/>
</dbReference>
<evidence type="ECO:0000313" key="3">
    <source>
        <dbReference type="EMBL" id="MFC7269090.1"/>
    </source>
</evidence>
<dbReference type="PANTHER" id="PTHR44154:SF1">
    <property type="entry name" value="QUINONE OXIDOREDUCTASE"/>
    <property type="match status" value="1"/>
</dbReference>
<dbReference type="SMART" id="SM00829">
    <property type="entry name" value="PKS_ER"/>
    <property type="match status" value="1"/>
</dbReference>
<feature type="domain" description="Enoyl reductase (ER)" evidence="2">
    <location>
        <begin position="13"/>
        <end position="319"/>
    </location>
</feature>
<name>A0ABW2HF03_9MICO</name>
<gene>
    <name evidence="3" type="ORF">ACFQRL_08990</name>
</gene>
<sequence length="324" mass="33716">MRAAVAVAQHPDDPVAGLSLRELPDPVAQPGWTRVSVRAAALNPHDTWTLRGVGHPADRIPIVLGCDAAGVTDDGREVIVHPVMGDAAAGRGDQTLDPARALLSETIDGGLAEYLVVPDELIVPKPAGLSWAEAGALGVTWGTAYRMLFTRAGLTAGDRVLVQGASGGVGSAAIALARAAGARVYATARSEAKRAFALHCGAHAAFAPGARLPERVDVVIETVGEATWGHSLRALRPGGIVVIAGATSGGMPPAELQRVFYQQLRIAGSTGCTRSEFEAMLRLVEVAGIRPQVETLGFDDIPDGFRRLLAGDVLGKLVVEFDEP</sequence>
<proteinExistence type="predicted"/>
<organism evidence="3 4">
    <name type="scientific">Microbacterium fluvii</name>
    <dbReference type="NCBI Taxonomy" id="415215"/>
    <lineage>
        <taxon>Bacteria</taxon>
        <taxon>Bacillati</taxon>
        <taxon>Actinomycetota</taxon>
        <taxon>Actinomycetes</taxon>
        <taxon>Micrococcales</taxon>
        <taxon>Microbacteriaceae</taxon>
        <taxon>Microbacterium</taxon>
    </lineage>
</organism>
<protein>
    <submittedName>
        <fullName evidence="3">Zinc-binding dehydrogenase</fullName>
    </submittedName>
</protein>
<dbReference type="PANTHER" id="PTHR44154">
    <property type="entry name" value="QUINONE OXIDOREDUCTASE"/>
    <property type="match status" value="1"/>
</dbReference>
<keyword evidence="1" id="KW-0521">NADP</keyword>
<comment type="caution">
    <text evidence="3">The sequence shown here is derived from an EMBL/GenBank/DDBJ whole genome shotgun (WGS) entry which is preliminary data.</text>
</comment>
<evidence type="ECO:0000313" key="4">
    <source>
        <dbReference type="Proteomes" id="UP001596507"/>
    </source>
</evidence>
<dbReference type="RefSeq" id="WP_262874020.1">
    <property type="nucleotide sequence ID" value="NZ_BAABKW010000012.1"/>
</dbReference>
<keyword evidence="4" id="KW-1185">Reference proteome</keyword>
<reference evidence="4" key="1">
    <citation type="journal article" date="2019" name="Int. J. Syst. Evol. Microbiol.">
        <title>The Global Catalogue of Microorganisms (GCM) 10K type strain sequencing project: providing services to taxonomists for standard genome sequencing and annotation.</title>
        <authorList>
            <consortium name="The Broad Institute Genomics Platform"/>
            <consortium name="The Broad Institute Genome Sequencing Center for Infectious Disease"/>
            <person name="Wu L."/>
            <person name="Ma J."/>
        </authorList>
    </citation>
    <scope>NUCLEOTIDE SEQUENCE [LARGE SCALE GENOMIC DNA]</scope>
    <source>
        <strain evidence="4">CGMCC 1.15772</strain>
    </source>
</reference>
<accession>A0ABW2HF03</accession>
<dbReference type="SUPFAM" id="SSF50129">
    <property type="entry name" value="GroES-like"/>
    <property type="match status" value="1"/>
</dbReference>
<dbReference type="SUPFAM" id="SSF51735">
    <property type="entry name" value="NAD(P)-binding Rossmann-fold domains"/>
    <property type="match status" value="1"/>
</dbReference>
<dbReference type="Proteomes" id="UP001596507">
    <property type="component" value="Unassembled WGS sequence"/>
</dbReference>
<dbReference type="InterPro" id="IPR036291">
    <property type="entry name" value="NAD(P)-bd_dom_sf"/>
</dbReference>
<dbReference type="InterPro" id="IPR013149">
    <property type="entry name" value="ADH-like_C"/>
</dbReference>
<dbReference type="EMBL" id="JBHTBE010000002">
    <property type="protein sequence ID" value="MFC7269090.1"/>
    <property type="molecule type" value="Genomic_DNA"/>
</dbReference>